<sequence length="557" mass="60318">MRRGVVIAVATAIGLMVISAVSTAIFATRHRSSRPPEQQTSAYPTAAISLHEACKATRHPQTCKSSLAPPPNQQDPTGVLQHATNVSAANLKTAQTMVAQILDTASDNQNLSRAVRTCREVLSNAEYRMASTVEALPRGEIKDARAWMSAALVYETACMSGLNKTGFALPFVSKTVSYLGSLVNLTSDALSMMVAYDVYGNQTSSWGPPRTERDGFWEKYTGSGNRSGMGFNGGVPSSLTANVTVCKGSGGEKCDYETVQEAVNAGPDNDGERRYVIRIKEGVYNETVRVSLEKKNVVFWGQGMGKTVITGYSNVGQPGMTTYDSATVGVLGDGFMAKDLTIQNTAGTNAHQAVAFRSDSDRSVIENCEFIGNQDTLCANSLRQFYKSCRIQGTIDFVFGFSASAFHNCLILISPRSPNLTSDSTAVVTAHGRFDPAQSTGFVFFNCTVNGTEEYMSLYNKNSNPKPSLNFLGRPWKEYSRTVFLDCYLGSLIAPGGWMRWDGDFGLSTLFYGEFGNTGPGSNSSEREKWSSQISGDHIGAYSVQNFIQGDKWIPSS</sequence>
<evidence type="ECO:0000256" key="11">
    <source>
        <dbReference type="ARBA" id="ARBA00047928"/>
    </source>
</evidence>
<gene>
    <name evidence="15" type="ORF">Acr_05g0011790</name>
</gene>
<comment type="caution">
    <text evidence="15">The sequence shown here is derived from an EMBL/GenBank/DDBJ whole genome shotgun (WGS) entry which is preliminary data.</text>
</comment>
<keyword evidence="16" id="KW-1185">Reference proteome</keyword>
<dbReference type="InterPro" id="IPR033131">
    <property type="entry name" value="Pectinesterase_Asp_AS"/>
</dbReference>
<evidence type="ECO:0000256" key="10">
    <source>
        <dbReference type="ARBA" id="ARBA00023316"/>
    </source>
</evidence>
<comment type="subcellular location">
    <subcellularLocation>
        <location evidence="1 13">Secreted</location>
        <location evidence="1 13">Cell wall</location>
    </subcellularLocation>
</comment>
<dbReference type="PROSITE" id="PS00800">
    <property type="entry name" value="PECTINESTERASE_1"/>
    <property type="match status" value="1"/>
</dbReference>
<feature type="active site" evidence="12">
    <location>
        <position position="396"/>
    </location>
</feature>
<dbReference type="SUPFAM" id="SSF101148">
    <property type="entry name" value="Plant invertase/pectin methylesterase inhibitor"/>
    <property type="match status" value="1"/>
</dbReference>
<dbReference type="FunFam" id="2.160.20.10:FF:000029">
    <property type="entry name" value="Pectinesterase 4"/>
    <property type="match status" value="1"/>
</dbReference>
<dbReference type="AlphaFoldDB" id="A0A7J0EMK8"/>
<dbReference type="NCBIfam" id="TIGR01614">
    <property type="entry name" value="PME_inhib"/>
    <property type="match status" value="1"/>
</dbReference>
<dbReference type="GO" id="GO:0045490">
    <property type="term" value="P:pectin catabolic process"/>
    <property type="evidence" value="ECO:0007669"/>
    <property type="project" value="UniProtKB-UniRule"/>
</dbReference>
<keyword evidence="10 13" id="KW-0961">Cell wall biogenesis/degradation</keyword>
<dbReference type="Pfam" id="PF04043">
    <property type="entry name" value="PMEI"/>
    <property type="match status" value="1"/>
</dbReference>
<evidence type="ECO:0000256" key="9">
    <source>
        <dbReference type="ARBA" id="ARBA00023085"/>
    </source>
</evidence>
<dbReference type="PANTHER" id="PTHR31707">
    <property type="entry name" value="PECTINESTERASE"/>
    <property type="match status" value="1"/>
</dbReference>
<dbReference type="Proteomes" id="UP000585474">
    <property type="component" value="Unassembled WGS sequence"/>
</dbReference>
<evidence type="ECO:0000256" key="13">
    <source>
        <dbReference type="RuleBase" id="RU000589"/>
    </source>
</evidence>
<comment type="catalytic activity">
    <reaction evidence="11 13">
        <text>[(1-&gt;4)-alpha-D-galacturonosyl methyl ester](n) + n H2O = [(1-&gt;4)-alpha-D-galacturonosyl](n) + n methanol + n H(+)</text>
        <dbReference type="Rhea" id="RHEA:22380"/>
        <dbReference type="Rhea" id="RHEA-COMP:14570"/>
        <dbReference type="Rhea" id="RHEA-COMP:14573"/>
        <dbReference type="ChEBI" id="CHEBI:15377"/>
        <dbReference type="ChEBI" id="CHEBI:15378"/>
        <dbReference type="ChEBI" id="CHEBI:17790"/>
        <dbReference type="ChEBI" id="CHEBI:140522"/>
        <dbReference type="ChEBI" id="CHEBI:140523"/>
        <dbReference type="EC" id="3.1.1.11"/>
    </reaction>
</comment>
<evidence type="ECO:0000256" key="4">
    <source>
        <dbReference type="ARBA" id="ARBA00007786"/>
    </source>
</evidence>
<evidence type="ECO:0000313" key="15">
    <source>
        <dbReference type="EMBL" id="GFY87540.1"/>
    </source>
</evidence>
<evidence type="ECO:0000256" key="7">
    <source>
        <dbReference type="ARBA" id="ARBA00022525"/>
    </source>
</evidence>
<dbReference type="InterPro" id="IPR011050">
    <property type="entry name" value="Pectin_lyase_fold/virulence"/>
</dbReference>
<dbReference type="InterPro" id="IPR012334">
    <property type="entry name" value="Pectin_lyas_fold"/>
</dbReference>
<dbReference type="InterPro" id="IPR035513">
    <property type="entry name" value="Invertase/methylesterase_inhib"/>
</dbReference>
<accession>A0A7J0EMK8</accession>
<dbReference type="EMBL" id="BJWL01000005">
    <property type="protein sequence ID" value="GFY87540.1"/>
    <property type="molecule type" value="Genomic_DNA"/>
</dbReference>
<keyword evidence="6 13" id="KW-0134">Cell wall</keyword>
<dbReference type="SUPFAM" id="SSF51126">
    <property type="entry name" value="Pectin lyase-like"/>
    <property type="match status" value="1"/>
</dbReference>
<comment type="similarity">
    <text evidence="4">In the C-terminal section; belongs to the pectinesterase family.</text>
</comment>
<dbReference type="Gene3D" id="2.160.20.10">
    <property type="entry name" value="Single-stranded right-handed beta-helix, Pectin lyase-like"/>
    <property type="match status" value="1"/>
</dbReference>
<keyword evidence="9 13" id="KW-0063">Aspartyl esterase</keyword>
<evidence type="ECO:0000313" key="16">
    <source>
        <dbReference type="Proteomes" id="UP000585474"/>
    </source>
</evidence>
<keyword evidence="7 13" id="KW-0964">Secreted</keyword>
<dbReference type="InterPro" id="IPR018040">
    <property type="entry name" value="Pectinesterase_Tyr_AS"/>
</dbReference>
<dbReference type="GO" id="GO:0004857">
    <property type="term" value="F:enzyme inhibitor activity"/>
    <property type="evidence" value="ECO:0007669"/>
    <property type="project" value="InterPro"/>
</dbReference>
<name>A0A7J0EMK8_9ERIC</name>
<evidence type="ECO:0000256" key="12">
    <source>
        <dbReference type="PROSITE-ProRule" id="PRU10040"/>
    </source>
</evidence>
<evidence type="ECO:0000256" key="6">
    <source>
        <dbReference type="ARBA" id="ARBA00022512"/>
    </source>
</evidence>
<evidence type="ECO:0000256" key="5">
    <source>
        <dbReference type="ARBA" id="ARBA00013229"/>
    </source>
</evidence>
<dbReference type="Pfam" id="PF01095">
    <property type="entry name" value="Pectinesterase"/>
    <property type="match status" value="1"/>
</dbReference>
<feature type="domain" description="Pectinesterase inhibitor" evidence="14">
    <location>
        <begin position="45"/>
        <end position="192"/>
    </location>
</feature>
<dbReference type="Gene3D" id="1.20.140.40">
    <property type="entry name" value="Invertase/pectin methylesterase inhibitor family protein"/>
    <property type="match status" value="1"/>
</dbReference>
<comment type="pathway">
    <text evidence="2 13">Glycan metabolism; pectin degradation; 2-dehydro-3-deoxy-D-gluconate from pectin: step 1/5.</text>
</comment>
<dbReference type="EC" id="3.1.1.11" evidence="5 13"/>
<reference evidence="15 16" key="1">
    <citation type="submission" date="2019-07" db="EMBL/GenBank/DDBJ databases">
        <title>De Novo Assembly of kiwifruit Actinidia rufa.</title>
        <authorList>
            <person name="Sugita-Konishi S."/>
            <person name="Sato K."/>
            <person name="Mori E."/>
            <person name="Abe Y."/>
            <person name="Kisaki G."/>
            <person name="Hamano K."/>
            <person name="Suezawa K."/>
            <person name="Otani M."/>
            <person name="Fukuda T."/>
            <person name="Manabe T."/>
            <person name="Gomi K."/>
            <person name="Tabuchi M."/>
            <person name="Akimitsu K."/>
            <person name="Kataoka I."/>
        </authorList>
    </citation>
    <scope>NUCLEOTIDE SEQUENCE [LARGE SCALE GENOMIC DNA]</scope>
    <source>
        <strain evidence="16">cv. Fuchu</strain>
    </source>
</reference>
<evidence type="ECO:0000256" key="8">
    <source>
        <dbReference type="ARBA" id="ARBA00022801"/>
    </source>
</evidence>
<proteinExistence type="inferred from homology"/>
<evidence type="ECO:0000259" key="14">
    <source>
        <dbReference type="SMART" id="SM00856"/>
    </source>
</evidence>
<dbReference type="OrthoDB" id="2019149at2759"/>
<protein>
    <recommendedName>
        <fullName evidence="5 13">Pectinesterase</fullName>
        <ecNumber evidence="5 13">3.1.1.11</ecNumber>
    </recommendedName>
</protein>
<dbReference type="PROSITE" id="PS00503">
    <property type="entry name" value="PECTINESTERASE_2"/>
    <property type="match status" value="1"/>
</dbReference>
<evidence type="ECO:0000256" key="3">
    <source>
        <dbReference type="ARBA" id="ARBA00006027"/>
    </source>
</evidence>
<organism evidence="15 16">
    <name type="scientific">Actinidia rufa</name>
    <dbReference type="NCBI Taxonomy" id="165716"/>
    <lineage>
        <taxon>Eukaryota</taxon>
        <taxon>Viridiplantae</taxon>
        <taxon>Streptophyta</taxon>
        <taxon>Embryophyta</taxon>
        <taxon>Tracheophyta</taxon>
        <taxon>Spermatophyta</taxon>
        <taxon>Magnoliopsida</taxon>
        <taxon>eudicotyledons</taxon>
        <taxon>Gunneridae</taxon>
        <taxon>Pentapetalae</taxon>
        <taxon>asterids</taxon>
        <taxon>Ericales</taxon>
        <taxon>Actinidiaceae</taxon>
        <taxon>Actinidia</taxon>
    </lineage>
</organism>
<keyword evidence="8 13" id="KW-0378">Hydrolase</keyword>
<dbReference type="SMART" id="SM00856">
    <property type="entry name" value="PMEI"/>
    <property type="match status" value="1"/>
</dbReference>
<evidence type="ECO:0000256" key="1">
    <source>
        <dbReference type="ARBA" id="ARBA00004191"/>
    </source>
</evidence>
<dbReference type="InterPro" id="IPR006501">
    <property type="entry name" value="Pectinesterase_inhib_dom"/>
</dbReference>
<dbReference type="CDD" id="cd15798">
    <property type="entry name" value="PMEI-like_3"/>
    <property type="match status" value="1"/>
</dbReference>
<dbReference type="UniPathway" id="UPA00545">
    <property type="reaction ID" value="UER00823"/>
</dbReference>
<dbReference type="GO" id="GO:0030599">
    <property type="term" value="F:pectinesterase activity"/>
    <property type="evidence" value="ECO:0007669"/>
    <property type="project" value="UniProtKB-UniRule"/>
</dbReference>
<comment type="similarity">
    <text evidence="3">In the N-terminal section; belongs to the PMEI family.</text>
</comment>
<comment type="function">
    <text evidence="13">Acts in the modification of cell walls via demethylesterification of cell wall pectin.</text>
</comment>
<evidence type="ECO:0000256" key="2">
    <source>
        <dbReference type="ARBA" id="ARBA00005184"/>
    </source>
</evidence>
<dbReference type="GO" id="GO:0042545">
    <property type="term" value="P:cell wall modification"/>
    <property type="evidence" value="ECO:0007669"/>
    <property type="project" value="UniProtKB-UniRule"/>
</dbReference>
<dbReference type="InterPro" id="IPR000070">
    <property type="entry name" value="Pectinesterase_cat"/>
</dbReference>